<evidence type="ECO:0000256" key="8">
    <source>
        <dbReference type="ARBA" id="ARBA00023288"/>
    </source>
</evidence>
<dbReference type="SUPFAM" id="SSF57302">
    <property type="entry name" value="Snake toxin-like"/>
    <property type="match status" value="1"/>
</dbReference>
<evidence type="ECO:0000256" key="1">
    <source>
        <dbReference type="ARBA" id="ARBA00004589"/>
    </source>
</evidence>
<dbReference type="OrthoDB" id="6582325at2759"/>
<feature type="signal peptide" evidence="9">
    <location>
        <begin position="1"/>
        <end position="20"/>
    </location>
</feature>
<dbReference type="InterPro" id="IPR045860">
    <property type="entry name" value="Snake_toxin-like_sf"/>
</dbReference>
<keyword evidence="11" id="KW-1185">Reference proteome</keyword>
<evidence type="ECO:0000256" key="3">
    <source>
        <dbReference type="ARBA" id="ARBA00022692"/>
    </source>
</evidence>
<dbReference type="Pfam" id="PF17064">
    <property type="entry name" value="QVR"/>
    <property type="match status" value="1"/>
</dbReference>
<keyword evidence="5" id="KW-1133">Transmembrane helix</keyword>
<dbReference type="PANTHER" id="PTHR33562">
    <property type="entry name" value="ATILLA, ISOFORM B-RELATED-RELATED"/>
    <property type="match status" value="1"/>
</dbReference>
<evidence type="ECO:0000256" key="7">
    <source>
        <dbReference type="ARBA" id="ARBA00023180"/>
    </source>
</evidence>
<name>A0A9N9RS76_9DIPT</name>
<evidence type="ECO:0000256" key="4">
    <source>
        <dbReference type="ARBA" id="ARBA00022729"/>
    </source>
</evidence>
<accession>A0A9N9RS76</accession>
<dbReference type="InterPro" id="IPR031424">
    <property type="entry name" value="QVR-like"/>
</dbReference>
<evidence type="ECO:0000256" key="9">
    <source>
        <dbReference type="SAM" id="SignalP"/>
    </source>
</evidence>
<keyword evidence="3" id="KW-0812">Transmembrane</keyword>
<comment type="subcellular location">
    <subcellularLocation>
        <location evidence="1">Membrane</location>
        <topology evidence="1">Lipid-anchor</topology>
        <topology evidence="1">GPI-anchor</topology>
    </subcellularLocation>
</comment>
<keyword evidence="8" id="KW-0449">Lipoprotein</keyword>
<organism evidence="10 11">
    <name type="scientific">Chironomus riparius</name>
    <dbReference type="NCBI Taxonomy" id="315576"/>
    <lineage>
        <taxon>Eukaryota</taxon>
        <taxon>Metazoa</taxon>
        <taxon>Ecdysozoa</taxon>
        <taxon>Arthropoda</taxon>
        <taxon>Hexapoda</taxon>
        <taxon>Insecta</taxon>
        <taxon>Pterygota</taxon>
        <taxon>Neoptera</taxon>
        <taxon>Endopterygota</taxon>
        <taxon>Diptera</taxon>
        <taxon>Nematocera</taxon>
        <taxon>Chironomoidea</taxon>
        <taxon>Chironomidae</taxon>
        <taxon>Chironominae</taxon>
        <taxon>Chironomus</taxon>
    </lineage>
</organism>
<dbReference type="GO" id="GO:0030431">
    <property type="term" value="P:sleep"/>
    <property type="evidence" value="ECO:0007669"/>
    <property type="project" value="InterPro"/>
</dbReference>
<keyword evidence="7" id="KW-0325">Glycoprotein</keyword>
<dbReference type="GO" id="GO:0032222">
    <property type="term" value="P:regulation of synaptic transmission, cholinergic"/>
    <property type="evidence" value="ECO:0007669"/>
    <property type="project" value="InterPro"/>
</dbReference>
<evidence type="ECO:0008006" key="12">
    <source>
        <dbReference type="Google" id="ProtNLM"/>
    </source>
</evidence>
<proteinExistence type="predicted"/>
<dbReference type="GO" id="GO:0098552">
    <property type="term" value="C:side of membrane"/>
    <property type="evidence" value="ECO:0007669"/>
    <property type="project" value="UniProtKB-KW"/>
</dbReference>
<reference evidence="10" key="2">
    <citation type="submission" date="2022-10" db="EMBL/GenBank/DDBJ databases">
        <authorList>
            <consortium name="ENA_rothamsted_submissions"/>
            <consortium name="culmorum"/>
            <person name="King R."/>
        </authorList>
    </citation>
    <scope>NUCLEOTIDE SEQUENCE</scope>
</reference>
<evidence type="ECO:0000256" key="6">
    <source>
        <dbReference type="ARBA" id="ARBA00023136"/>
    </source>
</evidence>
<sequence>MKNLILISLLVAVCASSSSALRCYQCVFPGEGKCQTPSDLTPETCTEPGTAETALGIKSVCLKSVIDVQGVKQITRSCSKQGAQLNACSIFRDHVEHCSVCDSDLCNGSTNVIVSIWTTLIPVVITIFMKFF</sequence>
<dbReference type="InterPro" id="IPR050975">
    <property type="entry name" value="Sleep_regulator"/>
</dbReference>
<gene>
    <name evidence="10" type="ORF">CHIRRI_LOCUS5153</name>
</gene>
<dbReference type="EMBL" id="OU895878">
    <property type="protein sequence ID" value="CAG9802239.1"/>
    <property type="molecule type" value="Genomic_DNA"/>
</dbReference>
<keyword evidence="4 9" id="KW-0732">Signal</keyword>
<evidence type="ECO:0000256" key="5">
    <source>
        <dbReference type="ARBA" id="ARBA00022989"/>
    </source>
</evidence>
<evidence type="ECO:0000313" key="11">
    <source>
        <dbReference type="Proteomes" id="UP001153620"/>
    </source>
</evidence>
<keyword evidence="2" id="KW-0336">GPI-anchor</keyword>
<feature type="chain" id="PRO_5040468135" description="Protein sleepless" evidence="9">
    <location>
        <begin position="21"/>
        <end position="132"/>
    </location>
</feature>
<evidence type="ECO:0000256" key="2">
    <source>
        <dbReference type="ARBA" id="ARBA00022622"/>
    </source>
</evidence>
<dbReference type="Proteomes" id="UP001153620">
    <property type="component" value="Chromosome 2"/>
</dbReference>
<evidence type="ECO:0000313" key="10">
    <source>
        <dbReference type="EMBL" id="CAG9802239.1"/>
    </source>
</evidence>
<protein>
    <recommendedName>
        <fullName evidence="12">Protein sleepless</fullName>
    </recommendedName>
</protein>
<dbReference type="AlphaFoldDB" id="A0A9N9RS76"/>
<reference evidence="10" key="1">
    <citation type="submission" date="2022-01" db="EMBL/GenBank/DDBJ databases">
        <authorList>
            <person name="King R."/>
        </authorList>
    </citation>
    <scope>NUCLEOTIDE SEQUENCE</scope>
</reference>
<keyword evidence="6" id="KW-0472">Membrane</keyword>